<name>A0A975B8G2_9BACT</name>
<reference evidence="4" key="1">
    <citation type="journal article" date="2021" name="Microb. Physiol.">
        <title>Proteogenomic Insights into the Physiology of Marine, Sulfate-Reducing, Filamentous Desulfonema limicola and Desulfonema magnum.</title>
        <authorList>
            <person name="Schnaars V."/>
            <person name="Wohlbrand L."/>
            <person name="Scheve S."/>
            <person name="Hinrichs C."/>
            <person name="Reinhardt R."/>
            <person name="Rabus R."/>
        </authorList>
    </citation>
    <scope>NUCLEOTIDE SEQUENCE</scope>
    <source>
        <strain evidence="4">5ac10</strain>
    </source>
</reference>
<dbReference type="SUPFAM" id="SSF46689">
    <property type="entry name" value="Homeodomain-like"/>
    <property type="match status" value="1"/>
</dbReference>
<dbReference type="Pfam" id="PF25601">
    <property type="entry name" value="AAA_lid_14"/>
    <property type="match status" value="1"/>
</dbReference>
<dbReference type="Pfam" id="PF00158">
    <property type="entry name" value="Sigma54_activat"/>
    <property type="match status" value="1"/>
</dbReference>
<dbReference type="Gene3D" id="3.40.50.300">
    <property type="entry name" value="P-loop containing nucleotide triphosphate hydrolases"/>
    <property type="match status" value="1"/>
</dbReference>
<gene>
    <name evidence="4" type="ORF">dnl_29060</name>
</gene>
<dbReference type="InterPro" id="IPR025662">
    <property type="entry name" value="Sigma_54_int_dom_ATP-bd_1"/>
</dbReference>
<dbReference type="InterPro" id="IPR027417">
    <property type="entry name" value="P-loop_NTPase"/>
</dbReference>
<dbReference type="Gene3D" id="1.10.8.60">
    <property type="match status" value="1"/>
</dbReference>
<evidence type="ECO:0000313" key="5">
    <source>
        <dbReference type="Proteomes" id="UP000663720"/>
    </source>
</evidence>
<evidence type="ECO:0000313" key="4">
    <source>
        <dbReference type="EMBL" id="QTA80597.1"/>
    </source>
</evidence>
<dbReference type="PANTHER" id="PTHR32071">
    <property type="entry name" value="TRANSCRIPTIONAL REGULATORY PROTEIN"/>
    <property type="match status" value="1"/>
</dbReference>
<keyword evidence="2" id="KW-0067">ATP-binding</keyword>
<protein>
    <submittedName>
        <fullName evidence="4">Two component system response regulator, sigma54-specific</fullName>
    </submittedName>
</protein>
<evidence type="ECO:0000256" key="1">
    <source>
        <dbReference type="ARBA" id="ARBA00022741"/>
    </source>
</evidence>
<dbReference type="RefSeq" id="WP_207692230.1">
    <property type="nucleotide sequence ID" value="NZ_CP061799.1"/>
</dbReference>
<dbReference type="SUPFAM" id="SSF52540">
    <property type="entry name" value="P-loop containing nucleoside triphosphate hydrolases"/>
    <property type="match status" value="1"/>
</dbReference>
<dbReference type="CDD" id="cd00009">
    <property type="entry name" value="AAA"/>
    <property type="match status" value="1"/>
</dbReference>
<feature type="domain" description="Sigma-54 factor interaction" evidence="3">
    <location>
        <begin position="93"/>
        <end position="322"/>
    </location>
</feature>
<dbReference type="PROSITE" id="PS00676">
    <property type="entry name" value="SIGMA54_INTERACT_2"/>
    <property type="match status" value="1"/>
</dbReference>
<keyword evidence="1" id="KW-0547">Nucleotide-binding</keyword>
<dbReference type="EMBL" id="CP061799">
    <property type="protein sequence ID" value="QTA80597.1"/>
    <property type="molecule type" value="Genomic_DNA"/>
</dbReference>
<dbReference type="AlphaFoldDB" id="A0A975B8G2"/>
<dbReference type="InterPro" id="IPR009057">
    <property type="entry name" value="Homeodomain-like_sf"/>
</dbReference>
<dbReference type="InterPro" id="IPR003593">
    <property type="entry name" value="AAA+_ATPase"/>
</dbReference>
<dbReference type="PROSITE" id="PS00675">
    <property type="entry name" value="SIGMA54_INTERACT_1"/>
    <property type="match status" value="1"/>
</dbReference>
<accession>A0A975B8G2</accession>
<evidence type="ECO:0000259" key="3">
    <source>
        <dbReference type="PROSITE" id="PS50045"/>
    </source>
</evidence>
<proteinExistence type="predicted"/>
<keyword evidence="5" id="KW-1185">Reference proteome</keyword>
<dbReference type="PROSITE" id="PS50045">
    <property type="entry name" value="SIGMA54_INTERACT_4"/>
    <property type="match status" value="1"/>
</dbReference>
<dbReference type="FunFam" id="3.40.50.300:FF:000006">
    <property type="entry name" value="DNA-binding transcriptional regulator NtrC"/>
    <property type="match status" value="1"/>
</dbReference>
<organism evidence="4 5">
    <name type="scientific">Desulfonema limicola</name>
    <dbReference type="NCBI Taxonomy" id="45656"/>
    <lineage>
        <taxon>Bacteria</taxon>
        <taxon>Pseudomonadati</taxon>
        <taxon>Thermodesulfobacteriota</taxon>
        <taxon>Desulfobacteria</taxon>
        <taxon>Desulfobacterales</taxon>
        <taxon>Desulfococcaceae</taxon>
        <taxon>Desulfonema</taxon>
    </lineage>
</organism>
<dbReference type="GO" id="GO:0006355">
    <property type="term" value="P:regulation of DNA-templated transcription"/>
    <property type="evidence" value="ECO:0007669"/>
    <property type="project" value="InterPro"/>
</dbReference>
<dbReference type="GO" id="GO:0005524">
    <property type="term" value="F:ATP binding"/>
    <property type="evidence" value="ECO:0007669"/>
    <property type="project" value="UniProtKB-KW"/>
</dbReference>
<dbReference type="InterPro" id="IPR002078">
    <property type="entry name" value="Sigma_54_int"/>
</dbReference>
<dbReference type="SMART" id="SM00382">
    <property type="entry name" value="AAA"/>
    <property type="match status" value="1"/>
</dbReference>
<dbReference type="Proteomes" id="UP000663720">
    <property type="component" value="Chromosome"/>
</dbReference>
<dbReference type="InterPro" id="IPR025943">
    <property type="entry name" value="Sigma_54_int_dom_ATP-bd_2"/>
</dbReference>
<dbReference type="InterPro" id="IPR058031">
    <property type="entry name" value="AAA_lid_NorR"/>
</dbReference>
<dbReference type="KEGG" id="dli:dnl_29060"/>
<dbReference type="PANTHER" id="PTHR32071:SF81">
    <property type="entry name" value="PROPIONATE CATABOLISM OPERON REGULATORY PROTEIN"/>
    <property type="match status" value="1"/>
</dbReference>
<evidence type="ECO:0000256" key="2">
    <source>
        <dbReference type="ARBA" id="ARBA00022840"/>
    </source>
</evidence>
<dbReference type="Gene3D" id="1.10.10.60">
    <property type="entry name" value="Homeodomain-like"/>
    <property type="match status" value="1"/>
</dbReference>
<sequence length="415" mass="47612">MKYFFTPSYARTLEKLEIIRSSLRWKSELDYTGIQNILAQINQVREEIILLAAKERFRQGINDNIDDNKDFGSNKRSSRKQALLDRNFIFDGVFGDNENLLEMLEIAEKAARTYLPVLIEGESGTGKELLAKVIHANSPRAGESFVSVNCGAITPTLLESELFGHVKGSFTGSLKDRKGKFETAHKGTIFLDEIGELPKESQVKLLRVLENGDIQRVGSDETIYVDTRIIAATNRYLFQMVKNKKFREDLYYRLSVISLTLPPLRERKDEIPLLIDYFCTEAAEKLDKSRITLSPRLRHFLMNHSFRGNIRELRNIIYRITCLADDTADLRHLPEVIRPELSDSNAHDNLKTKNISLDEARKSASDEAEKKYLEDSLKQVKGNVTTLAKYLNMNRSYLQTLLKKRGIKPRDFKSV</sequence>